<dbReference type="InterPro" id="IPR043299">
    <property type="entry name" value="LRATD1_LRATD2"/>
</dbReference>
<evidence type="ECO:0000313" key="2">
    <source>
        <dbReference type="EMBL" id="KAB0397341.1"/>
    </source>
</evidence>
<gene>
    <name evidence="2" type="ORF">E2I00_006708</name>
</gene>
<reference evidence="2 3" key="1">
    <citation type="journal article" date="2019" name="PLoS ONE">
        <title>Genomic analyses reveal an absence of contemporary introgressive admixture between fin whales and blue whales, despite known hybrids.</title>
        <authorList>
            <person name="Westbury M.V."/>
            <person name="Petersen B."/>
            <person name="Lorenzen E.D."/>
        </authorList>
    </citation>
    <scope>NUCLEOTIDE SEQUENCE [LARGE SCALE GENOMIC DNA]</scope>
    <source>
        <strain evidence="2">FinWhale-01</strain>
    </source>
</reference>
<dbReference type="PANTHER" id="PTHR46341:SF2">
    <property type="entry name" value="PROTEIN LRATD2"/>
    <property type="match status" value="1"/>
</dbReference>
<name>A0A643CAV1_BALPH</name>
<feature type="region of interest" description="Disordered" evidence="1">
    <location>
        <begin position="154"/>
        <end position="186"/>
    </location>
</feature>
<sequence length="186" mass="20673">MALESAPWALPQHTLATWIQNSTTSALFWAVMIGFPRISYIFSNDDEAVEPQPPPQKPDGGGGRLPNCRDAQSLPPPVDLLPAAARGQRGFKIGDEPRFGQQPYGVQIQLFAQRNHALKFQSLEDLIMEKQHKDHFGRAAALQELAKHLHPAELGEGERNAMQTAPPPWRPPAPSREKEDRQAVVH</sequence>
<protein>
    <submittedName>
        <fullName evidence="2">Uncharacterized protein</fullName>
    </submittedName>
</protein>
<feature type="compositionally biased region" description="Pro residues" evidence="1">
    <location>
        <begin position="165"/>
        <end position="174"/>
    </location>
</feature>
<organism evidence="2 3">
    <name type="scientific">Balaenoptera physalus</name>
    <name type="common">Fin whale</name>
    <name type="synonym">Balaena physalus</name>
    <dbReference type="NCBI Taxonomy" id="9770"/>
    <lineage>
        <taxon>Eukaryota</taxon>
        <taxon>Metazoa</taxon>
        <taxon>Chordata</taxon>
        <taxon>Craniata</taxon>
        <taxon>Vertebrata</taxon>
        <taxon>Euteleostomi</taxon>
        <taxon>Mammalia</taxon>
        <taxon>Eutheria</taxon>
        <taxon>Laurasiatheria</taxon>
        <taxon>Artiodactyla</taxon>
        <taxon>Whippomorpha</taxon>
        <taxon>Cetacea</taxon>
        <taxon>Mysticeti</taxon>
        <taxon>Balaenopteridae</taxon>
        <taxon>Balaenoptera</taxon>
    </lineage>
</organism>
<feature type="region of interest" description="Disordered" evidence="1">
    <location>
        <begin position="46"/>
        <end position="78"/>
    </location>
</feature>
<dbReference type="AlphaFoldDB" id="A0A643CAV1"/>
<dbReference type="PANTHER" id="PTHR46341">
    <property type="entry name" value="PROTEIN FAM84B-RELATED"/>
    <property type="match status" value="1"/>
</dbReference>
<dbReference type="Proteomes" id="UP000437017">
    <property type="component" value="Unassembled WGS sequence"/>
</dbReference>
<evidence type="ECO:0000313" key="3">
    <source>
        <dbReference type="Proteomes" id="UP000437017"/>
    </source>
</evidence>
<comment type="caution">
    <text evidence="2">The sequence shown here is derived from an EMBL/GenBank/DDBJ whole genome shotgun (WGS) entry which is preliminary data.</text>
</comment>
<dbReference type="EMBL" id="SGJD01002003">
    <property type="protein sequence ID" value="KAB0397341.1"/>
    <property type="molecule type" value="Genomic_DNA"/>
</dbReference>
<feature type="compositionally biased region" description="Basic and acidic residues" evidence="1">
    <location>
        <begin position="175"/>
        <end position="186"/>
    </location>
</feature>
<evidence type="ECO:0000256" key="1">
    <source>
        <dbReference type="SAM" id="MobiDB-lite"/>
    </source>
</evidence>
<proteinExistence type="predicted"/>
<keyword evidence="3" id="KW-1185">Reference proteome</keyword>
<accession>A0A643CAV1</accession>